<reference evidence="2 4" key="3">
    <citation type="submission" date="2020-07" db="EMBL/GenBank/DDBJ databases">
        <title>A long reads based de novo assembly of the rainbow trout Arlee double haploid line genome.</title>
        <authorList>
            <person name="Gao G."/>
            <person name="Palti Y."/>
        </authorList>
    </citation>
    <scope>NUCLEOTIDE SEQUENCE [LARGE SCALE GENOMIC DNA]</scope>
</reference>
<evidence type="ECO:0000313" key="3">
    <source>
        <dbReference type="Proteomes" id="UP000193380"/>
    </source>
</evidence>
<dbReference type="OrthoDB" id="9971204at2759"/>
<dbReference type="AlphaFoldDB" id="A0A060X3W5"/>
<reference evidence="1" key="2">
    <citation type="submission" date="2014-03" db="EMBL/GenBank/DDBJ databases">
        <authorList>
            <person name="Genoscope - CEA"/>
        </authorList>
    </citation>
    <scope>NUCLEOTIDE SEQUENCE</scope>
</reference>
<sequence length="261" mass="29510">MGCIQSIACKSRIKRENIVVYDVSATIDHSPTIIEENSPIVLRYKTAYFKASARIVMPPIPRNETWVVGWIQACTQMEFYNTYNDIGMSSWELPELREGLVRAISDSDGVSYPWYGNTTETVTLAGPTSEPLRFTVSMNDNFYPSVTWAVPISDSNLPLLTRIKRDQSFTTWLVALNTATREKILLQTVKWRMRVDILVDPSMPLGSRATLTGRTHQDQPRVLTHMEPIPPNALGRPNANDAQVLMWRPRKGPPLVVIPPK</sequence>
<accession>A0A060X3W5</accession>
<dbReference type="PANTHER" id="PTHR31655">
    <property type="entry name" value="PROTEIN FAM78A"/>
    <property type="match status" value="1"/>
</dbReference>
<dbReference type="PANTHER" id="PTHR31655:SF0">
    <property type="entry name" value="PROTEIN FAM78B"/>
    <property type="match status" value="1"/>
</dbReference>
<dbReference type="RefSeq" id="XP_021459611.1">
    <property type="nucleotide sequence ID" value="XM_021603936.2"/>
</dbReference>
<dbReference type="Ensembl" id="ENSOMYT00000006412.2">
    <property type="protein sequence ID" value="ENSOMYP00000005758.1"/>
    <property type="gene ID" value="ENSOMYG00000002955.2"/>
</dbReference>
<dbReference type="PaxDb" id="8022-A0A060X3W5"/>
<reference evidence="2" key="4">
    <citation type="submission" date="2025-05" db="UniProtKB">
        <authorList>
            <consortium name="Ensembl"/>
        </authorList>
    </citation>
    <scope>IDENTIFICATION</scope>
</reference>
<dbReference type="Proteomes" id="UP000694395">
    <property type="component" value="Chromosome 5"/>
</dbReference>
<proteinExistence type="predicted"/>
<reference evidence="1" key="1">
    <citation type="journal article" date="2014" name="Nat. Commun.">
        <title>The rainbow trout genome provides novel insights into evolution after whole-genome duplication in vertebrates.</title>
        <authorList>
            <person name="Berthelot C."/>
            <person name="Brunet F."/>
            <person name="Chalopin D."/>
            <person name="Juanchich A."/>
            <person name="Bernard M."/>
            <person name="Noel B."/>
            <person name="Bento P."/>
            <person name="Da Silva C."/>
            <person name="Labadie K."/>
            <person name="Alberti A."/>
            <person name="Aury J.M."/>
            <person name="Louis A."/>
            <person name="Dehais P."/>
            <person name="Bardou P."/>
            <person name="Montfort J."/>
            <person name="Klopp C."/>
            <person name="Cabau C."/>
            <person name="Gaspin C."/>
            <person name="Thorgaard G.H."/>
            <person name="Boussaha M."/>
            <person name="Quillet E."/>
            <person name="Guyomard R."/>
            <person name="Galiana D."/>
            <person name="Bobe J."/>
            <person name="Volff J.N."/>
            <person name="Genet C."/>
            <person name="Wincker P."/>
            <person name="Jaillon O."/>
            <person name="Roest Crollius H."/>
            <person name="Guiguen Y."/>
        </authorList>
    </citation>
    <scope>NUCLEOTIDE SEQUENCE [LARGE SCALE GENOMIC DNA]</scope>
</reference>
<dbReference type="EMBL" id="FR904958">
    <property type="protein sequence ID" value="CDQ74243.1"/>
    <property type="molecule type" value="Genomic_DNA"/>
</dbReference>
<gene>
    <name evidence="2" type="primary">fam78bb</name>
    <name evidence="1" type="ORF">GSONMT00026625001</name>
</gene>
<keyword evidence="4" id="KW-1185">Reference proteome</keyword>
<dbReference type="GeneID" id="110524361"/>
<evidence type="ECO:0000313" key="1">
    <source>
        <dbReference type="EMBL" id="CDQ74243.1"/>
    </source>
</evidence>
<dbReference type="InterPro" id="IPR029638">
    <property type="entry name" value="FAM78"/>
</dbReference>
<dbReference type="KEGG" id="omy:110524361"/>
<evidence type="ECO:0000313" key="2">
    <source>
        <dbReference type="Ensembl" id="ENSOMYP00000005758.1"/>
    </source>
</evidence>
<dbReference type="CTD" id="796762"/>
<dbReference type="GeneTree" id="ENSGT00390000018059"/>
<dbReference type="STRING" id="8022.A0A060X3W5"/>
<evidence type="ECO:0000313" key="4">
    <source>
        <dbReference type="Proteomes" id="UP000694395"/>
    </source>
</evidence>
<name>A0A060X3W5_ONCMY</name>
<organism evidence="1 3">
    <name type="scientific">Oncorhynchus mykiss</name>
    <name type="common">Rainbow trout</name>
    <name type="synonym">Salmo gairdneri</name>
    <dbReference type="NCBI Taxonomy" id="8022"/>
    <lineage>
        <taxon>Eukaryota</taxon>
        <taxon>Metazoa</taxon>
        <taxon>Chordata</taxon>
        <taxon>Craniata</taxon>
        <taxon>Vertebrata</taxon>
        <taxon>Euteleostomi</taxon>
        <taxon>Actinopterygii</taxon>
        <taxon>Neopterygii</taxon>
        <taxon>Teleostei</taxon>
        <taxon>Protacanthopterygii</taxon>
        <taxon>Salmoniformes</taxon>
        <taxon>Salmonidae</taxon>
        <taxon>Salmoninae</taxon>
        <taxon>Oncorhynchus</taxon>
    </lineage>
</organism>
<protein>
    <submittedName>
        <fullName evidence="2">Family with sequence similarity 78 member Bb</fullName>
    </submittedName>
</protein>
<dbReference type="Proteomes" id="UP000193380">
    <property type="component" value="Unassembled WGS sequence"/>
</dbReference>